<keyword evidence="4" id="KW-1185">Reference proteome</keyword>
<accession>A0A1W2ALC9</accession>
<proteinExistence type="predicted"/>
<dbReference type="Proteomes" id="UP000192674">
    <property type="component" value="Unassembled WGS sequence"/>
</dbReference>
<feature type="compositionally biased region" description="Low complexity" evidence="1">
    <location>
        <begin position="216"/>
        <end position="234"/>
    </location>
</feature>
<feature type="region of interest" description="Disordered" evidence="1">
    <location>
        <begin position="211"/>
        <end position="234"/>
    </location>
</feature>
<dbReference type="RefSeq" id="WP_084424746.1">
    <property type="nucleotide sequence ID" value="NZ_FWXV01000001.1"/>
</dbReference>
<dbReference type="EMBL" id="FWXV01000001">
    <property type="protein sequence ID" value="SMC61028.1"/>
    <property type="molecule type" value="Genomic_DNA"/>
</dbReference>
<sequence>MTYPPQQPGPYGQPDPYGQQPGWQQGGYGQPQQQGGYGQPQQPGWGQQQPGWGQQPGYPGGMPPQKNKNGLIIGLAIAGVLVVGGGVTAILLLTGGDDSSTPAAQTTSAQPKSDSAQGVVDEVIKAVDKKDRDAATKTLCDPSKPSPAFELGRIPADVTLQTSLVGEVTESGDNARARLNIKVTEVGKARPSTRPMSLTLQKEAGKWCVSRATLGSSDSPSTSRRSTSTTSPTN</sequence>
<evidence type="ECO:0000256" key="2">
    <source>
        <dbReference type="SAM" id="Phobius"/>
    </source>
</evidence>
<dbReference type="OrthoDB" id="3695598at2"/>
<feature type="compositionally biased region" description="Pro residues" evidence="1">
    <location>
        <begin position="1"/>
        <end position="13"/>
    </location>
</feature>
<evidence type="ECO:0000256" key="1">
    <source>
        <dbReference type="SAM" id="MobiDB-lite"/>
    </source>
</evidence>
<keyword evidence="2" id="KW-0812">Transmembrane</keyword>
<keyword evidence="2" id="KW-1133">Transmembrane helix</keyword>
<keyword evidence="2" id="KW-0472">Membrane</keyword>
<gene>
    <name evidence="3" type="ORF">SAMN05661093_00902</name>
</gene>
<evidence type="ECO:0008006" key="5">
    <source>
        <dbReference type="Google" id="ProtNLM"/>
    </source>
</evidence>
<organism evidence="3 4">
    <name type="scientific">Kibdelosporangium aridum</name>
    <dbReference type="NCBI Taxonomy" id="2030"/>
    <lineage>
        <taxon>Bacteria</taxon>
        <taxon>Bacillati</taxon>
        <taxon>Actinomycetota</taxon>
        <taxon>Actinomycetes</taxon>
        <taxon>Pseudonocardiales</taxon>
        <taxon>Pseudonocardiaceae</taxon>
        <taxon>Kibdelosporangium</taxon>
    </lineage>
</organism>
<feature type="region of interest" description="Disordered" evidence="1">
    <location>
        <begin position="1"/>
        <end position="65"/>
    </location>
</feature>
<feature type="compositionally biased region" description="Low complexity" evidence="1">
    <location>
        <begin position="30"/>
        <end position="57"/>
    </location>
</feature>
<protein>
    <recommendedName>
        <fullName evidence="5">DUF4878 domain-containing protein</fullName>
    </recommendedName>
</protein>
<reference evidence="3 4" key="1">
    <citation type="submission" date="2017-04" db="EMBL/GenBank/DDBJ databases">
        <authorList>
            <person name="Afonso C.L."/>
            <person name="Miller P.J."/>
            <person name="Scott M.A."/>
            <person name="Spackman E."/>
            <person name="Goraichik I."/>
            <person name="Dimitrov K.M."/>
            <person name="Suarez D.L."/>
            <person name="Swayne D.E."/>
        </authorList>
    </citation>
    <scope>NUCLEOTIDE SEQUENCE [LARGE SCALE GENOMIC DNA]</scope>
    <source>
        <strain evidence="3 4">DSM 43828</strain>
    </source>
</reference>
<feature type="compositionally biased region" description="Low complexity" evidence="1">
    <location>
        <begin position="14"/>
        <end position="23"/>
    </location>
</feature>
<evidence type="ECO:0000313" key="3">
    <source>
        <dbReference type="EMBL" id="SMC61028.1"/>
    </source>
</evidence>
<feature type="transmembrane region" description="Helical" evidence="2">
    <location>
        <begin position="71"/>
        <end position="93"/>
    </location>
</feature>
<evidence type="ECO:0000313" key="4">
    <source>
        <dbReference type="Proteomes" id="UP000192674"/>
    </source>
</evidence>
<name>A0A1W2ALC9_KIBAR</name>
<dbReference type="SUPFAM" id="SSF81995">
    <property type="entry name" value="beta-sandwich domain of Sec23/24"/>
    <property type="match status" value="1"/>
</dbReference>
<dbReference type="AlphaFoldDB" id="A0A1W2ALC9"/>